<proteinExistence type="predicted"/>
<keyword evidence="2" id="KW-1185">Reference proteome</keyword>
<dbReference type="Proteomes" id="UP000092993">
    <property type="component" value="Unassembled WGS sequence"/>
</dbReference>
<reference evidence="1 2" key="1">
    <citation type="submission" date="2016-03" db="EMBL/GenBank/DDBJ databases">
        <title>Whole genome sequencing of Grifola frondosa 9006-11.</title>
        <authorList>
            <person name="Min B."/>
            <person name="Park H."/>
            <person name="Kim J.-G."/>
            <person name="Cho H."/>
            <person name="Oh Y.-L."/>
            <person name="Kong W.-S."/>
            <person name="Choi I.-G."/>
        </authorList>
    </citation>
    <scope>NUCLEOTIDE SEQUENCE [LARGE SCALE GENOMIC DNA]</scope>
    <source>
        <strain evidence="1 2">9006-11</strain>
    </source>
</reference>
<dbReference type="EMBL" id="LUGG01000001">
    <property type="protein sequence ID" value="OBZ79061.1"/>
    <property type="molecule type" value="Genomic_DNA"/>
</dbReference>
<evidence type="ECO:0000313" key="1">
    <source>
        <dbReference type="EMBL" id="OBZ79061.1"/>
    </source>
</evidence>
<name>A0A1C7MQA7_GRIFR</name>
<accession>A0A1C7MQA7</accession>
<gene>
    <name evidence="1" type="ORF">A0H81_00114</name>
</gene>
<sequence length="252" mass="27942">MDLRRPSSAGILIRNIDGIRNAIQPVESHNSTSLFLAIYSSAFSLRFLVYLGSPSVLLVHTVPSFLLPRCQAVSRQCITSLVRPYSRYARNDGYNIWGRLFAMFCPMHGLVARRAFPLPSARAPLTLMSGALPKVGFQISCACRKVDTYFVTDFHVFIGGVYCLLESNRALRRLTWARGQGESPLVPGERGQERGGRFFLAHSHNLAPPVLYGFTLPSTSARCCYSEFVQSRPATAGRFFLPATYRVCVPGA</sequence>
<protein>
    <submittedName>
        <fullName evidence="1">Uncharacterized protein</fullName>
    </submittedName>
</protein>
<dbReference type="AlphaFoldDB" id="A0A1C7MQA7"/>
<comment type="caution">
    <text evidence="1">The sequence shown here is derived from an EMBL/GenBank/DDBJ whole genome shotgun (WGS) entry which is preliminary data.</text>
</comment>
<evidence type="ECO:0000313" key="2">
    <source>
        <dbReference type="Proteomes" id="UP000092993"/>
    </source>
</evidence>
<organism evidence="1 2">
    <name type="scientific">Grifola frondosa</name>
    <name type="common">Maitake</name>
    <name type="synonym">Polyporus frondosus</name>
    <dbReference type="NCBI Taxonomy" id="5627"/>
    <lineage>
        <taxon>Eukaryota</taxon>
        <taxon>Fungi</taxon>
        <taxon>Dikarya</taxon>
        <taxon>Basidiomycota</taxon>
        <taxon>Agaricomycotina</taxon>
        <taxon>Agaricomycetes</taxon>
        <taxon>Polyporales</taxon>
        <taxon>Grifolaceae</taxon>
        <taxon>Grifola</taxon>
    </lineage>
</organism>